<reference evidence="1" key="1">
    <citation type="submission" date="2025-08" db="UniProtKB">
        <authorList>
            <consortium name="Ensembl"/>
        </authorList>
    </citation>
    <scope>IDENTIFICATION</scope>
</reference>
<dbReference type="AlphaFoldDB" id="A0A3Q2XU36"/>
<dbReference type="Ensembl" id="ENSHCOT00000001482.1">
    <property type="protein sequence ID" value="ENSHCOP00000007747.1"/>
    <property type="gene ID" value="ENSHCOG00000009842.1"/>
</dbReference>
<dbReference type="Proteomes" id="UP000264820">
    <property type="component" value="Unplaced"/>
</dbReference>
<proteinExistence type="predicted"/>
<organism evidence="1 2">
    <name type="scientific">Hippocampus comes</name>
    <name type="common">Tiger tail seahorse</name>
    <dbReference type="NCBI Taxonomy" id="109280"/>
    <lineage>
        <taxon>Eukaryota</taxon>
        <taxon>Metazoa</taxon>
        <taxon>Chordata</taxon>
        <taxon>Craniata</taxon>
        <taxon>Vertebrata</taxon>
        <taxon>Euteleostomi</taxon>
        <taxon>Actinopterygii</taxon>
        <taxon>Neopterygii</taxon>
        <taxon>Teleostei</taxon>
        <taxon>Neoteleostei</taxon>
        <taxon>Acanthomorphata</taxon>
        <taxon>Syngnathiaria</taxon>
        <taxon>Syngnathiformes</taxon>
        <taxon>Syngnathoidei</taxon>
        <taxon>Syngnathidae</taxon>
        <taxon>Hippocampus</taxon>
    </lineage>
</organism>
<evidence type="ECO:0000313" key="1">
    <source>
        <dbReference type="Ensembl" id="ENSHCOP00000007747.1"/>
    </source>
</evidence>
<accession>A0A3Q2XU36</accession>
<keyword evidence="2" id="KW-1185">Reference proteome</keyword>
<protein>
    <submittedName>
        <fullName evidence="1">Uncharacterized protein</fullName>
    </submittedName>
</protein>
<name>A0A3Q2XU36_HIPCM</name>
<evidence type="ECO:0000313" key="2">
    <source>
        <dbReference type="Proteomes" id="UP000264820"/>
    </source>
</evidence>
<sequence>WAAGEHYQGCVIYQKLNTKMDHLPVPPSRSRFDPLNARHWHRFACMCSAHVGLHAASAKMILLSEITSGLFCVLEMDSNDLRMLTSLAFSVHRVFPSTSLARETAASVALCVVSRLEEKSVERANVA</sequence>
<reference evidence="1" key="2">
    <citation type="submission" date="2025-09" db="UniProtKB">
        <authorList>
            <consortium name="Ensembl"/>
        </authorList>
    </citation>
    <scope>IDENTIFICATION</scope>
</reference>